<feature type="transmembrane region" description="Helical" evidence="5">
    <location>
        <begin position="84"/>
        <end position="103"/>
    </location>
</feature>
<protein>
    <submittedName>
        <fullName evidence="7">Sugar (And other) transporter family protein</fullName>
    </submittedName>
</protein>
<sequence length="459" mass="48029">MSPIDSVHRRIGIRPFQFGVIMLCMFLNMLDGYDVFVMGFALPHLPEGFASTSEKGYLISAALVGMGVGAMLFARVADIVGRRLTLLGALGVNTVGLVVSANAPNYETLLAGRFVTGIAVGTISVVVVVIVQEIAPPSRRNLAIGLGLLGFPLGSTLAGVSGATLIAVSGGSWQGLFWIGTVLSVLLFAITFAFMPESVAFLRKKGTPEAVQRASALLARIDLEDENDQSPDTDSDSAAGDKVYLLGRQLRSRTLLLWMGYSCLTAAYYFVGAWTPQLITDASGDKGSGALVGMMISVGTLLATITFGLVGLRRPAVQIACVFPVIAMLAIIAFSISLQGAFAMMMACLMGLCIYGGIAAVTATSTAMYPVLARAKGYGTMLGVGRIGAVLSPIIAGYALTVMSPQAMYLSVTVPLALSAMAAFGLLRLSRSKVASVRDAEKTDLRTVAGRQDAVDVVD</sequence>
<dbReference type="GO" id="GO:0046943">
    <property type="term" value="F:carboxylic acid transmembrane transporter activity"/>
    <property type="evidence" value="ECO:0007669"/>
    <property type="project" value="TreeGrafter"/>
</dbReference>
<feature type="transmembrane region" description="Helical" evidence="5">
    <location>
        <begin position="175"/>
        <end position="195"/>
    </location>
</feature>
<dbReference type="PROSITE" id="PS50850">
    <property type="entry name" value="MFS"/>
    <property type="match status" value="1"/>
</dbReference>
<evidence type="ECO:0000259" key="6">
    <source>
        <dbReference type="PROSITE" id="PS50850"/>
    </source>
</evidence>
<dbReference type="GO" id="GO:0005886">
    <property type="term" value="C:plasma membrane"/>
    <property type="evidence" value="ECO:0007669"/>
    <property type="project" value="UniProtKB-SubCell"/>
</dbReference>
<accession>A0A098BER3</accession>
<feature type="transmembrane region" description="Helical" evidence="5">
    <location>
        <begin position="255"/>
        <end position="271"/>
    </location>
</feature>
<dbReference type="PANTHER" id="PTHR23508:SF10">
    <property type="entry name" value="CARBOXYLIC ACID TRANSPORTER PROTEIN HOMOLOG"/>
    <property type="match status" value="1"/>
</dbReference>
<feature type="transmembrane region" description="Helical" evidence="5">
    <location>
        <begin position="20"/>
        <end position="45"/>
    </location>
</feature>
<dbReference type="PANTHER" id="PTHR23508">
    <property type="entry name" value="CARBOXYLIC ACID TRANSPORTER PROTEIN HOMOLOG"/>
    <property type="match status" value="1"/>
</dbReference>
<feature type="transmembrane region" description="Helical" evidence="5">
    <location>
        <begin position="344"/>
        <end position="369"/>
    </location>
</feature>
<dbReference type="EMBL" id="CCSD01000032">
    <property type="protein sequence ID" value="CDZ87209.1"/>
    <property type="molecule type" value="Genomic_DNA"/>
</dbReference>
<keyword evidence="3 5" id="KW-1133">Transmembrane helix</keyword>
<proteinExistence type="predicted"/>
<evidence type="ECO:0000256" key="1">
    <source>
        <dbReference type="ARBA" id="ARBA00004651"/>
    </source>
</evidence>
<evidence type="ECO:0000256" key="2">
    <source>
        <dbReference type="ARBA" id="ARBA00022692"/>
    </source>
</evidence>
<dbReference type="AlphaFoldDB" id="A0A098BER3"/>
<dbReference type="InterPro" id="IPR011701">
    <property type="entry name" value="MFS"/>
</dbReference>
<dbReference type="SUPFAM" id="SSF103473">
    <property type="entry name" value="MFS general substrate transporter"/>
    <property type="match status" value="1"/>
</dbReference>
<dbReference type="Pfam" id="PF07690">
    <property type="entry name" value="MFS_1"/>
    <property type="match status" value="1"/>
</dbReference>
<evidence type="ECO:0000256" key="3">
    <source>
        <dbReference type="ARBA" id="ARBA00022989"/>
    </source>
</evidence>
<feature type="transmembrane region" description="Helical" evidence="5">
    <location>
        <begin position="143"/>
        <end position="169"/>
    </location>
</feature>
<feature type="transmembrane region" description="Helical" evidence="5">
    <location>
        <begin position="109"/>
        <end position="131"/>
    </location>
</feature>
<evidence type="ECO:0000256" key="4">
    <source>
        <dbReference type="ARBA" id="ARBA00023136"/>
    </source>
</evidence>
<dbReference type="InterPro" id="IPR036259">
    <property type="entry name" value="MFS_trans_sf"/>
</dbReference>
<dbReference type="InterPro" id="IPR020846">
    <property type="entry name" value="MFS_dom"/>
</dbReference>
<name>A0A098BER3_9NOCA</name>
<evidence type="ECO:0000256" key="5">
    <source>
        <dbReference type="SAM" id="Phobius"/>
    </source>
</evidence>
<feature type="domain" description="Major facilitator superfamily (MFS) profile" evidence="6">
    <location>
        <begin position="20"/>
        <end position="431"/>
    </location>
</feature>
<dbReference type="InterPro" id="IPR005829">
    <property type="entry name" value="Sugar_transporter_CS"/>
</dbReference>
<feature type="transmembrane region" description="Helical" evidence="5">
    <location>
        <begin position="319"/>
        <end position="338"/>
    </location>
</feature>
<reference evidence="7 8" key="1">
    <citation type="journal article" date="2014" name="Genome Announc.">
        <title>Draft Genome Sequence of Propane- and Butane-Oxidizing Actinobacterium Rhodococcus ruber IEGM 231.</title>
        <authorList>
            <person name="Ivshina I.B."/>
            <person name="Kuyukina M.S."/>
            <person name="Krivoruchko A.V."/>
            <person name="Barbe V."/>
            <person name="Fischer C."/>
        </authorList>
    </citation>
    <scope>NUCLEOTIDE SEQUENCE [LARGE SCALE GENOMIC DNA]</scope>
</reference>
<comment type="subcellular location">
    <subcellularLocation>
        <location evidence="1">Cell membrane</location>
        <topology evidence="1">Multi-pass membrane protein</topology>
    </subcellularLocation>
</comment>
<feature type="transmembrane region" description="Helical" evidence="5">
    <location>
        <begin position="57"/>
        <end position="77"/>
    </location>
</feature>
<dbReference type="Gene3D" id="1.20.1250.20">
    <property type="entry name" value="MFS general substrate transporter like domains"/>
    <property type="match status" value="1"/>
</dbReference>
<dbReference type="PROSITE" id="PS00217">
    <property type="entry name" value="SUGAR_TRANSPORT_2"/>
    <property type="match status" value="1"/>
</dbReference>
<feature type="transmembrane region" description="Helical" evidence="5">
    <location>
        <begin position="291"/>
        <end position="312"/>
    </location>
</feature>
<evidence type="ECO:0000313" key="8">
    <source>
        <dbReference type="Proteomes" id="UP000042997"/>
    </source>
</evidence>
<feature type="transmembrane region" description="Helical" evidence="5">
    <location>
        <begin position="407"/>
        <end position="429"/>
    </location>
</feature>
<organism evidence="7 8">
    <name type="scientific">Rhodococcus ruber</name>
    <dbReference type="NCBI Taxonomy" id="1830"/>
    <lineage>
        <taxon>Bacteria</taxon>
        <taxon>Bacillati</taxon>
        <taxon>Actinomycetota</taxon>
        <taxon>Actinomycetes</taxon>
        <taxon>Mycobacteriales</taxon>
        <taxon>Nocardiaceae</taxon>
        <taxon>Rhodococcus</taxon>
    </lineage>
</organism>
<dbReference type="RefSeq" id="WP_230831844.1">
    <property type="nucleotide sequence ID" value="NZ_JAJNCM010000047.1"/>
</dbReference>
<keyword evidence="4 5" id="KW-0472">Membrane</keyword>
<feature type="transmembrane region" description="Helical" evidence="5">
    <location>
        <begin position="381"/>
        <end position="401"/>
    </location>
</feature>
<gene>
    <name evidence="7" type="ORF">RHRU231_230037</name>
</gene>
<evidence type="ECO:0000313" key="7">
    <source>
        <dbReference type="EMBL" id="CDZ87209.1"/>
    </source>
</evidence>
<keyword evidence="2 5" id="KW-0812">Transmembrane</keyword>
<dbReference type="Proteomes" id="UP000042997">
    <property type="component" value="Unassembled WGS sequence"/>
</dbReference>